<dbReference type="GO" id="GO:0005737">
    <property type="term" value="C:cytoplasm"/>
    <property type="evidence" value="ECO:0007669"/>
    <property type="project" value="UniProtKB-SubCell"/>
</dbReference>
<comment type="similarity">
    <text evidence="2 12">Belongs to the RNA methyltransferase RsmE family.</text>
</comment>
<dbReference type="NCBIfam" id="NF008696">
    <property type="entry name" value="PRK11713.3-5"/>
    <property type="match status" value="1"/>
</dbReference>
<dbReference type="Gene3D" id="2.40.240.20">
    <property type="entry name" value="Hypothetical PUA domain-like, domain 1"/>
    <property type="match status" value="1"/>
</dbReference>
<dbReference type="InterPro" id="IPR046887">
    <property type="entry name" value="RsmE_PUA-like"/>
</dbReference>
<evidence type="ECO:0000256" key="12">
    <source>
        <dbReference type="PIRNR" id="PIRNR015601"/>
    </source>
</evidence>
<dbReference type="NCBIfam" id="TIGR00046">
    <property type="entry name" value="RsmE family RNA methyltransferase"/>
    <property type="match status" value="1"/>
</dbReference>
<dbReference type="InterPro" id="IPR029026">
    <property type="entry name" value="tRNA_m1G_MTases_N"/>
</dbReference>
<dbReference type="Pfam" id="PF20260">
    <property type="entry name" value="PUA_4"/>
    <property type="match status" value="1"/>
</dbReference>
<dbReference type="InterPro" id="IPR015947">
    <property type="entry name" value="PUA-like_sf"/>
</dbReference>
<evidence type="ECO:0000256" key="11">
    <source>
        <dbReference type="ARBA" id="ARBA00047944"/>
    </source>
</evidence>
<organism evidence="15 16">
    <name type="scientific">Acidocella aminolytica 101 = DSM 11237</name>
    <dbReference type="NCBI Taxonomy" id="1120923"/>
    <lineage>
        <taxon>Bacteria</taxon>
        <taxon>Pseudomonadati</taxon>
        <taxon>Pseudomonadota</taxon>
        <taxon>Alphaproteobacteria</taxon>
        <taxon>Acetobacterales</taxon>
        <taxon>Acidocellaceae</taxon>
        <taxon>Acidocella</taxon>
    </lineage>
</organism>
<dbReference type="PANTHER" id="PTHR30027">
    <property type="entry name" value="RIBOSOMAL RNA SMALL SUBUNIT METHYLTRANSFERASE E"/>
    <property type="match status" value="1"/>
</dbReference>
<sequence>MGAIQPAMADTSIRLYVPDLPTPGEAFAVSDGQAHYLANVMRLAEGDSLRVFNGMAGEWRAAVRKISRKAAVLEALTQTRPPAPEPDAWLCFALLKRQKTDMVVEKATELGVSVIQPIITARTNADHVNLGRLHAIATEAAEQCERLHVPEIRAPLPVMKLMADWPARPLFVADERRTAALLGPATGPTALMIGPEGGFTDQELEAIARTPIITRVSLGRRILRAETAAIAGLALHLAALP</sequence>
<evidence type="ECO:0000259" key="14">
    <source>
        <dbReference type="Pfam" id="PF20260"/>
    </source>
</evidence>
<evidence type="ECO:0000256" key="9">
    <source>
        <dbReference type="ARBA" id="ARBA00022691"/>
    </source>
</evidence>
<dbReference type="InterPro" id="IPR029028">
    <property type="entry name" value="Alpha/beta_knot_MTases"/>
</dbReference>
<protein>
    <recommendedName>
        <fullName evidence="4 12">Ribosomal RNA small subunit methyltransferase E</fullName>
        <ecNumber evidence="3 12">2.1.1.193</ecNumber>
    </recommendedName>
</protein>
<dbReference type="SUPFAM" id="SSF75217">
    <property type="entry name" value="alpha/beta knot"/>
    <property type="match status" value="1"/>
</dbReference>
<dbReference type="SUPFAM" id="SSF88697">
    <property type="entry name" value="PUA domain-like"/>
    <property type="match status" value="1"/>
</dbReference>
<dbReference type="Gene3D" id="3.40.1280.10">
    <property type="match status" value="1"/>
</dbReference>
<gene>
    <name evidence="15" type="ORF">Aam_153_011</name>
</gene>
<feature type="domain" description="Ribosomal RNA small subunit methyltransferase E methyltransferase" evidence="13">
    <location>
        <begin position="86"/>
        <end position="235"/>
    </location>
</feature>
<keyword evidence="8 12" id="KW-0808">Transferase</keyword>
<dbReference type="InterPro" id="IPR046886">
    <property type="entry name" value="RsmE_MTase_dom"/>
</dbReference>
<dbReference type="EMBL" id="BANC01000150">
    <property type="protein sequence ID" value="GAN82099.1"/>
    <property type="molecule type" value="Genomic_DNA"/>
</dbReference>
<keyword evidence="7 12" id="KW-0489">Methyltransferase</keyword>
<dbReference type="EC" id="2.1.1.193" evidence="3 12"/>
<evidence type="ECO:0000256" key="4">
    <source>
        <dbReference type="ARBA" id="ARBA00013673"/>
    </source>
</evidence>
<comment type="subcellular location">
    <subcellularLocation>
        <location evidence="1 12">Cytoplasm</location>
    </subcellularLocation>
</comment>
<evidence type="ECO:0000256" key="2">
    <source>
        <dbReference type="ARBA" id="ARBA00005528"/>
    </source>
</evidence>
<evidence type="ECO:0000256" key="6">
    <source>
        <dbReference type="ARBA" id="ARBA00022552"/>
    </source>
</evidence>
<dbReference type="NCBIfam" id="NF008694">
    <property type="entry name" value="PRK11713.3-2"/>
    <property type="match status" value="1"/>
</dbReference>
<evidence type="ECO:0000259" key="13">
    <source>
        <dbReference type="Pfam" id="PF04452"/>
    </source>
</evidence>
<keyword evidence="5 12" id="KW-0963">Cytoplasm</keyword>
<proteinExistence type="inferred from homology"/>
<comment type="catalytic activity">
    <reaction evidence="11 12">
        <text>uridine(1498) in 16S rRNA + S-adenosyl-L-methionine = N(3)-methyluridine(1498) in 16S rRNA + S-adenosyl-L-homocysteine + H(+)</text>
        <dbReference type="Rhea" id="RHEA:42920"/>
        <dbReference type="Rhea" id="RHEA-COMP:10283"/>
        <dbReference type="Rhea" id="RHEA-COMP:10284"/>
        <dbReference type="ChEBI" id="CHEBI:15378"/>
        <dbReference type="ChEBI" id="CHEBI:57856"/>
        <dbReference type="ChEBI" id="CHEBI:59789"/>
        <dbReference type="ChEBI" id="CHEBI:65315"/>
        <dbReference type="ChEBI" id="CHEBI:74502"/>
        <dbReference type="EC" id="2.1.1.193"/>
    </reaction>
</comment>
<dbReference type="AlphaFoldDB" id="A0A0D6PMQ2"/>
<reference evidence="15 16" key="1">
    <citation type="submission" date="2012-11" db="EMBL/GenBank/DDBJ databases">
        <title>Whole genome sequence of Acidocella aminolytica 101 = DSM 11237.</title>
        <authorList>
            <person name="Azuma Y."/>
            <person name="Higashiura N."/>
            <person name="Hirakawa H."/>
            <person name="Matsushita K."/>
        </authorList>
    </citation>
    <scope>NUCLEOTIDE SEQUENCE [LARGE SCALE GENOMIC DNA]</scope>
    <source>
        <strain evidence="16">101 / DSM 11237</strain>
    </source>
</reference>
<dbReference type="CDD" id="cd18084">
    <property type="entry name" value="RsmE-like"/>
    <property type="match status" value="1"/>
</dbReference>
<dbReference type="PIRSF" id="PIRSF015601">
    <property type="entry name" value="MTase_slr0722"/>
    <property type="match status" value="1"/>
</dbReference>
<dbReference type="Pfam" id="PF04452">
    <property type="entry name" value="Methyltrans_RNA"/>
    <property type="match status" value="1"/>
</dbReference>
<name>A0A0D6PMQ2_9PROT</name>
<evidence type="ECO:0000256" key="3">
    <source>
        <dbReference type="ARBA" id="ARBA00012328"/>
    </source>
</evidence>
<keyword evidence="9 12" id="KW-0949">S-adenosyl-L-methionine</keyword>
<dbReference type="STRING" id="1120923.SAMN02746095_01104"/>
<dbReference type="Proteomes" id="UP000032668">
    <property type="component" value="Unassembled WGS sequence"/>
</dbReference>
<evidence type="ECO:0000256" key="1">
    <source>
        <dbReference type="ARBA" id="ARBA00004496"/>
    </source>
</evidence>
<feature type="domain" description="Ribosomal RNA small subunit methyltransferase E PUA-like" evidence="14">
    <location>
        <begin position="30"/>
        <end position="74"/>
    </location>
</feature>
<accession>A0A0D6PMQ2</accession>
<dbReference type="GO" id="GO:0070475">
    <property type="term" value="P:rRNA base methylation"/>
    <property type="evidence" value="ECO:0007669"/>
    <property type="project" value="TreeGrafter"/>
</dbReference>
<dbReference type="InterPro" id="IPR006700">
    <property type="entry name" value="RsmE"/>
</dbReference>
<dbReference type="PANTHER" id="PTHR30027:SF3">
    <property type="entry name" value="16S RRNA (URACIL(1498)-N(3))-METHYLTRANSFERASE"/>
    <property type="match status" value="1"/>
</dbReference>
<evidence type="ECO:0000256" key="7">
    <source>
        <dbReference type="ARBA" id="ARBA00022603"/>
    </source>
</evidence>
<comment type="function">
    <text evidence="10 12">Specifically methylates the N3 position of the uracil ring of uridine 1498 (m3U1498) in 16S rRNA. Acts on the fully assembled 30S ribosomal subunit.</text>
</comment>
<evidence type="ECO:0000256" key="8">
    <source>
        <dbReference type="ARBA" id="ARBA00022679"/>
    </source>
</evidence>
<comment type="caution">
    <text evidence="15">The sequence shown here is derived from an EMBL/GenBank/DDBJ whole genome shotgun (WGS) entry which is preliminary data.</text>
</comment>
<dbReference type="GO" id="GO:0070042">
    <property type="term" value="F:rRNA (uridine-N3-)-methyltransferase activity"/>
    <property type="evidence" value="ECO:0007669"/>
    <property type="project" value="TreeGrafter"/>
</dbReference>
<keyword evidence="6 12" id="KW-0698">rRNA processing</keyword>
<evidence type="ECO:0000313" key="16">
    <source>
        <dbReference type="Proteomes" id="UP000032668"/>
    </source>
</evidence>
<keyword evidence="16" id="KW-1185">Reference proteome</keyword>
<evidence type="ECO:0000256" key="5">
    <source>
        <dbReference type="ARBA" id="ARBA00022490"/>
    </source>
</evidence>
<evidence type="ECO:0000256" key="10">
    <source>
        <dbReference type="ARBA" id="ARBA00025699"/>
    </source>
</evidence>
<evidence type="ECO:0000313" key="15">
    <source>
        <dbReference type="EMBL" id="GAN82099.1"/>
    </source>
</evidence>